<accession>A0A2J6SZN5</accession>
<dbReference type="InParanoid" id="A0A2J6SZN5"/>
<dbReference type="Proteomes" id="UP000235371">
    <property type="component" value="Unassembled WGS sequence"/>
</dbReference>
<organism evidence="2 3">
    <name type="scientific">Hyaloscypha bicolor E</name>
    <dbReference type="NCBI Taxonomy" id="1095630"/>
    <lineage>
        <taxon>Eukaryota</taxon>
        <taxon>Fungi</taxon>
        <taxon>Dikarya</taxon>
        <taxon>Ascomycota</taxon>
        <taxon>Pezizomycotina</taxon>
        <taxon>Leotiomycetes</taxon>
        <taxon>Helotiales</taxon>
        <taxon>Hyaloscyphaceae</taxon>
        <taxon>Hyaloscypha</taxon>
        <taxon>Hyaloscypha bicolor</taxon>
    </lineage>
</organism>
<gene>
    <name evidence="2" type="ORF">K444DRAFT_594574</name>
</gene>
<sequence>MASESRNSHEDSAVPQKDSDQIQTPPPKFVVVKVFDSKRELTLHRLSSSTPFTCGRCNKDKTAKLVATYRNHWNDLRCNACYGELLLKD</sequence>
<name>A0A2J6SZN5_9HELO</name>
<dbReference type="AlphaFoldDB" id="A0A2J6SZN5"/>
<feature type="region of interest" description="Disordered" evidence="1">
    <location>
        <begin position="1"/>
        <end position="25"/>
    </location>
</feature>
<keyword evidence="3" id="KW-1185">Reference proteome</keyword>
<evidence type="ECO:0000256" key="1">
    <source>
        <dbReference type="SAM" id="MobiDB-lite"/>
    </source>
</evidence>
<proteinExistence type="predicted"/>
<dbReference type="EMBL" id="KZ613848">
    <property type="protein sequence ID" value="PMD56202.1"/>
    <property type="molecule type" value="Genomic_DNA"/>
</dbReference>
<dbReference type="RefSeq" id="XP_024733106.1">
    <property type="nucleotide sequence ID" value="XM_024878358.1"/>
</dbReference>
<protein>
    <submittedName>
        <fullName evidence="2">Uncharacterized protein</fullName>
    </submittedName>
</protein>
<dbReference type="GeneID" id="36586435"/>
<dbReference type="OrthoDB" id="3776781at2759"/>
<evidence type="ECO:0000313" key="3">
    <source>
        <dbReference type="Proteomes" id="UP000235371"/>
    </source>
</evidence>
<reference evidence="2 3" key="1">
    <citation type="submission" date="2016-04" db="EMBL/GenBank/DDBJ databases">
        <title>A degradative enzymes factory behind the ericoid mycorrhizal symbiosis.</title>
        <authorList>
            <consortium name="DOE Joint Genome Institute"/>
            <person name="Martino E."/>
            <person name="Morin E."/>
            <person name="Grelet G."/>
            <person name="Kuo A."/>
            <person name="Kohler A."/>
            <person name="Daghino S."/>
            <person name="Barry K."/>
            <person name="Choi C."/>
            <person name="Cichocki N."/>
            <person name="Clum A."/>
            <person name="Copeland A."/>
            <person name="Hainaut M."/>
            <person name="Haridas S."/>
            <person name="Labutti K."/>
            <person name="Lindquist E."/>
            <person name="Lipzen A."/>
            <person name="Khouja H.-R."/>
            <person name="Murat C."/>
            <person name="Ohm R."/>
            <person name="Olson A."/>
            <person name="Spatafora J."/>
            <person name="Veneault-Fourrey C."/>
            <person name="Henrissat B."/>
            <person name="Grigoriev I."/>
            <person name="Martin F."/>
            <person name="Perotto S."/>
        </authorList>
    </citation>
    <scope>NUCLEOTIDE SEQUENCE [LARGE SCALE GENOMIC DNA]</scope>
    <source>
        <strain evidence="2 3">E</strain>
    </source>
</reference>
<evidence type="ECO:0000313" key="2">
    <source>
        <dbReference type="EMBL" id="PMD56202.1"/>
    </source>
</evidence>
<feature type="compositionally biased region" description="Basic and acidic residues" evidence="1">
    <location>
        <begin position="1"/>
        <end position="20"/>
    </location>
</feature>